<gene>
    <name evidence="2" type="ORF">OSB1V03_LOCUS12559</name>
</gene>
<sequence length="140" mass="14952">MNDADGESAGVHTSVTTPSLQRGFADGMACMTSNATPTLTNSSYRNSGPSVAIHSSAPQKSKKGVKRKADTTTLLDSGISVYTSPTSESSKPSKMSTRRESGRPIKKPSKDLPDTAQHVSKPKKGKMSEQMKYCSQILKE</sequence>
<reference evidence="2" key="1">
    <citation type="submission" date="2020-11" db="EMBL/GenBank/DDBJ databases">
        <authorList>
            <person name="Tran Van P."/>
        </authorList>
    </citation>
    <scope>NUCLEOTIDE SEQUENCE</scope>
</reference>
<dbReference type="GO" id="GO:0006338">
    <property type="term" value="P:chromatin remodeling"/>
    <property type="evidence" value="ECO:0007669"/>
    <property type="project" value="TreeGrafter"/>
</dbReference>
<organism evidence="2">
    <name type="scientific">Medioppia subpectinata</name>
    <dbReference type="NCBI Taxonomy" id="1979941"/>
    <lineage>
        <taxon>Eukaryota</taxon>
        <taxon>Metazoa</taxon>
        <taxon>Ecdysozoa</taxon>
        <taxon>Arthropoda</taxon>
        <taxon>Chelicerata</taxon>
        <taxon>Arachnida</taxon>
        <taxon>Acari</taxon>
        <taxon>Acariformes</taxon>
        <taxon>Sarcoptiformes</taxon>
        <taxon>Oribatida</taxon>
        <taxon>Brachypylina</taxon>
        <taxon>Oppioidea</taxon>
        <taxon>Oppiidae</taxon>
        <taxon>Medioppia</taxon>
    </lineage>
</organism>
<protein>
    <submittedName>
        <fullName evidence="2">Uncharacterized protein</fullName>
    </submittedName>
</protein>
<dbReference type="PANTHER" id="PTHR22880:SF225">
    <property type="entry name" value="BROMODOMAIN-CONTAINING PROTEIN BET-1-RELATED"/>
    <property type="match status" value="1"/>
</dbReference>
<feature type="compositionally biased region" description="Basic and acidic residues" evidence="1">
    <location>
        <begin position="97"/>
        <end position="113"/>
    </location>
</feature>
<feature type="compositionally biased region" description="Low complexity" evidence="1">
    <location>
        <begin position="83"/>
        <end position="95"/>
    </location>
</feature>
<accession>A0A7R9Q4S4</accession>
<name>A0A7R9Q4S4_9ACAR</name>
<dbReference type="OrthoDB" id="6429594at2759"/>
<dbReference type="GO" id="GO:0000785">
    <property type="term" value="C:chromatin"/>
    <property type="evidence" value="ECO:0007669"/>
    <property type="project" value="TreeGrafter"/>
</dbReference>
<dbReference type="GO" id="GO:0005634">
    <property type="term" value="C:nucleus"/>
    <property type="evidence" value="ECO:0007669"/>
    <property type="project" value="TreeGrafter"/>
</dbReference>
<dbReference type="PANTHER" id="PTHR22880">
    <property type="entry name" value="FALZ-RELATED BROMODOMAIN-CONTAINING PROTEINS"/>
    <property type="match status" value="1"/>
</dbReference>
<evidence type="ECO:0000313" key="2">
    <source>
        <dbReference type="EMBL" id="CAD7632154.1"/>
    </source>
</evidence>
<dbReference type="EMBL" id="CAJPIZ010010503">
    <property type="protein sequence ID" value="CAG2112584.1"/>
    <property type="molecule type" value="Genomic_DNA"/>
</dbReference>
<feature type="region of interest" description="Disordered" evidence="1">
    <location>
        <begin position="1"/>
        <end position="140"/>
    </location>
</feature>
<feature type="non-terminal residue" evidence="2">
    <location>
        <position position="140"/>
    </location>
</feature>
<evidence type="ECO:0000313" key="3">
    <source>
        <dbReference type="Proteomes" id="UP000759131"/>
    </source>
</evidence>
<dbReference type="AlphaFoldDB" id="A0A7R9Q4S4"/>
<dbReference type="Proteomes" id="UP000759131">
    <property type="component" value="Unassembled WGS sequence"/>
</dbReference>
<dbReference type="GO" id="GO:0006355">
    <property type="term" value="P:regulation of DNA-templated transcription"/>
    <property type="evidence" value="ECO:0007669"/>
    <property type="project" value="TreeGrafter"/>
</dbReference>
<feature type="compositionally biased region" description="Polar residues" evidence="1">
    <location>
        <begin position="31"/>
        <end position="49"/>
    </location>
</feature>
<keyword evidence="3" id="KW-1185">Reference proteome</keyword>
<feature type="compositionally biased region" description="Polar residues" evidence="1">
    <location>
        <begin position="11"/>
        <end position="20"/>
    </location>
</feature>
<evidence type="ECO:0000256" key="1">
    <source>
        <dbReference type="SAM" id="MobiDB-lite"/>
    </source>
</evidence>
<dbReference type="InterPro" id="IPR050935">
    <property type="entry name" value="Bromo_chromatin_reader"/>
</dbReference>
<dbReference type="EMBL" id="OC865078">
    <property type="protein sequence ID" value="CAD7632154.1"/>
    <property type="molecule type" value="Genomic_DNA"/>
</dbReference>
<proteinExistence type="predicted"/>